<dbReference type="OrthoDB" id="685237at2759"/>
<dbReference type="Proteomes" id="UP000593562">
    <property type="component" value="Unassembled WGS sequence"/>
</dbReference>
<sequence length="215" mass="23804">MKLVWSPELASKAYIDTVKWKSDEKLKESGTAEFLAAMAAGWNAKLIVEAWSHGAPIGTSIGLAIAARHTCGRHVCVVPDERSRLEYVKSMAETEVIVGEAEEVMVALKGVNFVVVDCRRKDFARVLRVARLSHEGAVLACMNALQRSNTFSGFRWLEVLEKGTRVVRSVFMPVGQGLDVAYVGSKGGTRGSKKDPSRWIKQIDQESGEEHIFRR</sequence>
<comment type="caution">
    <text evidence="1">The sequence shown here is derived from an EMBL/GenBank/DDBJ whole genome shotgun (WGS) entry which is preliminary data.</text>
</comment>
<protein>
    <recommendedName>
        <fullName evidence="3">Ankyrin repeat/KH domain protein</fullName>
    </recommendedName>
</protein>
<proteinExistence type="predicted"/>
<evidence type="ECO:0008006" key="3">
    <source>
        <dbReference type="Google" id="ProtNLM"/>
    </source>
</evidence>
<dbReference type="PANTHER" id="PTHR33593:SF28">
    <property type="entry name" value="ANKYRIN REPEAT_KH DOMAIN PROTEIN (DUF1442)"/>
    <property type="match status" value="1"/>
</dbReference>
<dbReference type="EMBL" id="JAAARO010000008">
    <property type="protein sequence ID" value="KAF5744318.1"/>
    <property type="molecule type" value="Genomic_DNA"/>
</dbReference>
<dbReference type="Pfam" id="PF07279">
    <property type="entry name" value="DUF1442"/>
    <property type="match status" value="1"/>
</dbReference>
<reference evidence="1 2" key="1">
    <citation type="journal article" date="2020" name="Nat. Commun.">
        <title>Genome of Tripterygium wilfordii and identification of cytochrome P450 involved in triptolide biosynthesis.</title>
        <authorList>
            <person name="Tu L."/>
            <person name="Su P."/>
            <person name="Zhang Z."/>
            <person name="Gao L."/>
            <person name="Wang J."/>
            <person name="Hu T."/>
            <person name="Zhou J."/>
            <person name="Zhang Y."/>
            <person name="Zhao Y."/>
            <person name="Liu Y."/>
            <person name="Song Y."/>
            <person name="Tong Y."/>
            <person name="Lu Y."/>
            <person name="Yang J."/>
            <person name="Xu C."/>
            <person name="Jia M."/>
            <person name="Peters R.J."/>
            <person name="Huang L."/>
            <person name="Gao W."/>
        </authorList>
    </citation>
    <scope>NUCLEOTIDE SEQUENCE [LARGE SCALE GENOMIC DNA]</scope>
    <source>
        <strain evidence="2">cv. XIE 37</strain>
        <tissue evidence="1">Leaf</tissue>
    </source>
</reference>
<dbReference type="AlphaFoldDB" id="A0A7J7DDI9"/>
<dbReference type="InParanoid" id="A0A7J7DDI9"/>
<name>A0A7J7DDI9_TRIWF</name>
<gene>
    <name evidence="1" type="ORF">HS088_TW08G00919</name>
</gene>
<dbReference type="PANTHER" id="PTHR33593">
    <property type="entry name" value="DUF1442 FAMILY PROTEIN"/>
    <property type="match status" value="1"/>
</dbReference>
<accession>A0A7J7DDI9</accession>
<evidence type="ECO:0000313" key="1">
    <source>
        <dbReference type="EMBL" id="KAF5744318.1"/>
    </source>
</evidence>
<evidence type="ECO:0000313" key="2">
    <source>
        <dbReference type="Proteomes" id="UP000593562"/>
    </source>
</evidence>
<organism evidence="1 2">
    <name type="scientific">Tripterygium wilfordii</name>
    <name type="common">Thunder God vine</name>
    <dbReference type="NCBI Taxonomy" id="458696"/>
    <lineage>
        <taxon>Eukaryota</taxon>
        <taxon>Viridiplantae</taxon>
        <taxon>Streptophyta</taxon>
        <taxon>Embryophyta</taxon>
        <taxon>Tracheophyta</taxon>
        <taxon>Spermatophyta</taxon>
        <taxon>Magnoliopsida</taxon>
        <taxon>eudicotyledons</taxon>
        <taxon>Gunneridae</taxon>
        <taxon>Pentapetalae</taxon>
        <taxon>rosids</taxon>
        <taxon>fabids</taxon>
        <taxon>Celastrales</taxon>
        <taxon>Celastraceae</taxon>
        <taxon>Tripterygium</taxon>
    </lineage>
</organism>
<dbReference type="InterPro" id="IPR009902">
    <property type="entry name" value="DUF1442"/>
</dbReference>
<keyword evidence="2" id="KW-1185">Reference proteome</keyword>